<keyword evidence="2" id="KW-0479">Metal-binding</keyword>
<dbReference type="PROSITE" id="PS51257">
    <property type="entry name" value="PROKAR_LIPOPROTEIN"/>
    <property type="match status" value="1"/>
</dbReference>
<organism evidence="5 6">
    <name type="scientific">Desmospora profundinema</name>
    <dbReference type="NCBI Taxonomy" id="1571184"/>
    <lineage>
        <taxon>Bacteria</taxon>
        <taxon>Bacillati</taxon>
        <taxon>Bacillota</taxon>
        <taxon>Bacilli</taxon>
        <taxon>Bacillales</taxon>
        <taxon>Thermoactinomycetaceae</taxon>
        <taxon>Desmospora</taxon>
    </lineage>
</organism>
<keyword evidence="3 4" id="KW-0732">Signal</keyword>
<feature type="signal peptide" evidence="4">
    <location>
        <begin position="1"/>
        <end position="22"/>
    </location>
</feature>
<reference evidence="5 6" key="1">
    <citation type="submission" date="2023-07" db="EMBL/GenBank/DDBJ databases">
        <title>Genomic Encyclopedia of Type Strains, Phase IV (KMG-IV): sequencing the most valuable type-strain genomes for metagenomic binning, comparative biology and taxonomic classification.</title>
        <authorList>
            <person name="Goeker M."/>
        </authorList>
    </citation>
    <scope>NUCLEOTIDE SEQUENCE [LARGE SCALE GENOMIC DNA]</scope>
    <source>
        <strain evidence="5 6">DSM 45903</strain>
    </source>
</reference>
<accession>A0ABU1IKC6</accession>
<dbReference type="SUPFAM" id="SSF53850">
    <property type="entry name" value="Periplasmic binding protein-like II"/>
    <property type="match status" value="1"/>
</dbReference>
<dbReference type="Gene3D" id="3.40.190.10">
    <property type="entry name" value="Periplasmic binding protein-like II"/>
    <property type="match status" value="2"/>
</dbReference>
<dbReference type="PIRSF" id="PIRSF004846">
    <property type="entry name" value="ModA"/>
    <property type="match status" value="1"/>
</dbReference>
<protein>
    <submittedName>
        <fullName evidence="5">Molybdate transport system substrate-binding protein</fullName>
    </submittedName>
</protein>
<dbReference type="InterPro" id="IPR041879">
    <property type="entry name" value="YvgL-like_PBP2"/>
</dbReference>
<dbReference type="InterPro" id="IPR050682">
    <property type="entry name" value="ModA/WtpA"/>
</dbReference>
<proteinExistence type="inferred from homology"/>
<dbReference type="NCBIfam" id="TIGR01256">
    <property type="entry name" value="modA"/>
    <property type="match status" value="1"/>
</dbReference>
<evidence type="ECO:0000256" key="2">
    <source>
        <dbReference type="ARBA" id="ARBA00022723"/>
    </source>
</evidence>
<dbReference type="Pfam" id="PF13531">
    <property type="entry name" value="SBP_bac_11"/>
    <property type="match status" value="1"/>
</dbReference>
<dbReference type="PANTHER" id="PTHR30632:SF0">
    <property type="entry name" value="SULFATE-BINDING PROTEIN"/>
    <property type="match status" value="1"/>
</dbReference>
<dbReference type="EMBL" id="JAVDQG010000001">
    <property type="protein sequence ID" value="MDR6224429.1"/>
    <property type="molecule type" value="Genomic_DNA"/>
</dbReference>
<comment type="similarity">
    <text evidence="1">Belongs to the bacterial solute-binding protein ModA family.</text>
</comment>
<dbReference type="InterPro" id="IPR005950">
    <property type="entry name" value="ModA"/>
</dbReference>
<evidence type="ECO:0000256" key="1">
    <source>
        <dbReference type="ARBA" id="ARBA00009175"/>
    </source>
</evidence>
<evidence type="ECO:0000256" key="4">
    <source>
        <dbReference type="SAM" id="SignalP"/>
    </source>
</evidence>
<dbReference type="RefSeq" id="WP_309861769.1">
    <property type="nucleotide sequence ID" value="NZ_JAVDQG010000001.1"/>
</dbReference>
<evidence type="ECO:0000313" key="5">
    <source>
        <dbReference type="EMBL" id="MDR6224429.1"/>
    </source>
</evidence>
<dbReference type="PANTHER" id="PTHR30632">
    <property type="entry name" value="MOLYBDATE-BINDING PERIPLASMIC PROTEIN"/>
    <property type="match status" value="1"/>
</dbReference>
<name>A0ABU1IKC6_9BACL</name>
<feature type="chain" id="PRO_5046157085" evidence="4">
    <location>
        <begin position="23"/>
        <end position="264"/>
    </location>
</feature>
<comment type="caution">
    <text evidence="5">The sequence shown here is derived from an EMBL/GenBank/DDBJ whole genome shotgun (WGS) entry which is preliminary data.</text>
</comment>
<evidence type="ECO:0000256" key="3">
    <source>
        <dbReference type="ARBA" id="ARBA00022729"/>
    </source>
</evidence>
<dbReference type="Proteomes" id="UP001185012">
    <property type="component" value="Unassembled WGS sequence"/>
</dbReference>
<keyword evidence="6" id="KW-1185">Reference proteome</keyword>
<dbReference type="CDD" id="cd13537">
    <property type="entry name" value="PBP2_YvgL_like"/>
    <property type="match status" value="1"/>
</dbReference>
<sequence>MSTKRNRFFRWMAVWVSVGMMAACSQEKAPAAPEKEDIELSVFAAASLKDAVTEIQETYKQNQPEVRLVPHFASSGKLQRQIEQGASADLFLSAGKKEMNALLEKDHIDPDHHIDLLENQLTLIVPKQNGNKWTSMEDLTEAERISIGQPDTVPAGSYAKQALEDLGLWEELHSRIVFSGDVRQVLTYVETNNVDAGLVYRTDAQHSNKVTVAATVDPDSHQPIRYPVGVLKASKHPEEARKLYEWLQGEKARAIFEKYGFDAQ</sequence>
<gene>
    <name evidence="5" type="ORF">JOE21_000417</name>
</gene>
<evidence type="ECO:0000313" key="6">
    <source>
        <dbReference type="Proteomes" id="UP001185012"/>
    </source>
</evidence>